<feature type="non-terminal residue" evidence="2">
    <location>
        <position position="60"/>
    </location>
</feature>
<evidence type="ECO:0000256" key="1">
    <source>
        <dbReference type="SAM" id="Phobius"/>
    </source>
</evidence>
<gene>
    <name evidence="2" type="ORF">FQN60_006791</name>
</gene>
<dbReference type="EMBL" id="VOFY01000024">
    <property type="protein sequence ID" value="KAA8579698.1"/>
    <property type="molecule type" value="Genomic_DNA"/>
</dbReference>
<keyword evidence="1" id="KW-0472">Membrane</keyword>
<evidence type="ECO:0000313" key="2">
    <source>
        <dbReference type="EMBL" id="KAA8579698.1"/>
    </source>
</evidence>
<keyword evidence="3" id="KW-1185">Reference proteome</keyword>
<accession>A0A5J5CDX6</accession>
<protein>
    <submittedName>
        <fullName evidence="2">Uncharacterized protein</fullName>
    </submittedName>
</protein>
<keyword evidence="1" id="KW-0812">Transmembrane</keyword>
<sequence>MPGNDFSAVGIIIKVVLRDLDNVALATALLFGLCSSLNMRYPSKLRYTFKVIQKVLMELD</sequence>
<evidence type="ECO:0000313" key="3">
    <source>
        <dbReference type="Proteomes" id="UP000327493"/>
    </source>
</evidence>
<dbReference type="AlphaFoldDB" id="A0A5J5CDX6"/>
<keyword evidence="1" id="KW-1133">Transmembrane helix</keyword>
<reference evidence="2 3" key="1">
    <citation type="submission" date="2019-08" db="EMBL/GenBank/DDBJ databases">
        <title>A chromosome-level genome assembly, high-density linkage maps, and genome scans reveal the genomic architecture of hybrid incompatibilities underlying speciation via character displacement in darters (Percidae: Etheostominae).</title>
        <authorList>
            <person name="Moran R.L."/>
            <person name="Catchen J.M."/>
            <person name="Fuller R.C."/>
        </authorList>
    </citation>
    <scope>NUCLEOTIDE SEQUENCE [LARGE SCALE GENOMIC DNA]</scope>
    <source>
        <strain evidence="2">EspeVRDwgs_2016</strain>
        <tissue evidence="2">Muscle</tissue>
    </source>
</reference>
<comment type="caution">
    <text evidence="2">The sequence shown here is derived from an EMBL/GenBank/DDBJ whole genome shotgun (WGS) entry which is preliminary data.</text>
</comment>
<dbReference type="Proteomes" id="UP000327493">
    <property type="component" value="Chromosome 24"/>
</dbReference>
<organism evidence="2 3">
    <name type="scientific">Etheostoma spectabile</name>
    <name type="common">orangethroat darter</name>
    <dbReference type="NCBI Taxonomy" id="54343"/>
    <lineage>
        <taxon>Eukaryota</taxon>
        <taxon>Metazoa</taxon>
        <taxon>Chordata</taxon>
        <taxon>Craniata</taxon>
        <taxon>Vertebrata</taxon>
        <taxon>Euteleostomi</taxon>
        <taxon>Actinopterygii</taxon>
        <taxon>Neopterygii</taxon>
        <taxon>Teleostei</taxon>
        <taxon>Neoteleostei</taxon>
        <taxon>Acanthomorphata</taxon>
        <taxon>Eupercaria</taxon>
        <taxon>Perciformes</taxon>
        <taxon>Percoidei</taxon>
        <taxon>Percidae</taxon>
        <taxon>Etheostomatinae</taxon>
        <taxon>Etheostoma</taxon>
    </lineage>
</organism>
<name>A0A5J5CDX6_9PERO</name>
<proteinExistence type="predicted"/>
<feature type="transmembrane region" description="Helical" evidence="1">
    <location>
        <begin position="23"/>
        <end position="41"/>
    </location>
</feature>